<organism evidence="1 2">
    <name type="scientific">Paenibacillus polymyxa</name>
    <name type="common">Bacillus polymyxa</name>
    <dbReference type="NCBI Taxonomy" id="1406"/>
    <lineage>
        <taxon>Bacteria</taxon>
        <taxon>Bacillati</taxon>
        <taxon>Bacillota</taxon>
        <taxon>Bacilli</taxon>
        <taxon>Bacillales</taxon>
        <taxon>Paenibacillaceae</taxon>
        <taxon>Paenibacillus</taxon>
    </lineage>
</organism>
<evidence type="ECO:0000313" key="1">
    <source>
        <dbReference type="EMBL" id="MBM0633426.1"/>
    </source>
</evidence>
<sequence>MVFKRIKHQEGDIFVIPLHDGRFAVCQVICALYGRFKKAFSFGVLSIGQNQAYGGETTYLPFTNYRGRFEVIFTATQNLTKGVWPIIDHRPLSEEQQQLKYFNCAGHLYCGDEYIRNLELEEYNQYTVMGVAGYELVQQYLAQYDDR</sequence>
<dbReference type="EMBL" id="JAEHFQ010000004">
    <property type="protein sequence ID" value="MBM0633426.1"/>
    <property type="molecule type" value="Genomic_DNA"/>
</dbReference>
<evidence type="ECO:0000313" key="2">
    <source>
        <dbReference type="Proteomes" id="UP000650605"/>
    </source>
</evidence>
<accession>A0A8I1J4N5</accession>
<dbReference type="Pfam" id="PF15428">
    <property type="entry name" value="Imm26"/>
    <property type="match status" value="1"/>
</dbReference>
<reference evidence="1" key="1">
    <citation type="submission" date="2020-12" db="EMBL/GenBank/DDBJ databases">
        <title>Paenibacillus polymyxa LMG 27872: a double-edged sword.</title>
        <authorList>
            <person name="Langendries S."/>
            <person name="Garcia Mendez S."/>
            <person name="Beirinckx S."/>
            <person name="Viaene T."/>
            <person name="Baeyen S."/>
            <person name="Goeminne G."/>
            <person name="Willems A."/>
            <person name="Debode J."/>
            <person name="Goormachtig S."/>
        </authorList>
    </citation>
    <scope>NUCLEOTIDE SEQUENCE</scope>
    <source>
        <strain evidence="1">LMG 27872</strain>
    </source>
</reference>
<dbReference type="Proteomes" id="UP000650605">
    <property type="component" value="Unassembled WGS sequence"/>
</dbReference>
<gene>
    <name evidence="1" type="ORF">JDW19_09805</name>
</gene>
<proteinExistence type="predicted"/>
<dbReference type="RefSeq" id="WP_029518559.1">
    <property type="nucleotide sequence ID" value="NZ_ALJV01000222.1"/>
</dbReference>
<dbReference type="InterPro" id="IPR029278">
    <property type="entry name" value="Imm26"/>
</dbReference>
<dbReference type="AlphaFoldDB" id="A0A8I1J4N5"/>
<name>A0A8I1J4N5_PAEPO</name>
<comment type="caution">
    <text evidence="1">The sequence shown here is derived from an EMBL/GenBank/DDBJ whole genome shotgun (WGS) entry which is preliminary data.</text>
</comment>
<protein>
    <submittedName>
        <fullName evidence="1">Immunity 26/phosphotriesterase HocA family protein</fullName>
    </submittedName>
</protein>